<dbReference type="CDD" id="cd08958">
    <property type="entry name" value="FR_SDR_e"/>
    <property type="match status" value="1"/>
</dbReference>
<evidence type="ECO:0000256" key="1">
    <source>
        <dbReference type="ARBA" id="ARBA00023002"/>
    </source>
</evidence>
<protein>
    <recommendedName>
        <fullName evidence="2">NAD-dependent epimerase/dehydratase domain-containing protein</fullName>
    </recommendedName>
</protein>
<keyword evidence="4" id="KW-1185">Reference proteome</keyword>
<accession>A0A7I8KNX2</accession>
<reference evidence="3" key="1">
    <citation type="submission" date="2020-02" db="EMBL/GenBank/DDBJ databases">
        <authorList>
            <person name="Scholz U."/>
            <person name="Mascher M."/>
            <person name="Fiebig A."/>
        </authorList>
    </citation>
    <scope>NUCLEOTIDE SEQUENCE</scope>
</reference>
<evidence type="ECO:0000313" key="4">
    <source>
        <dbReference type="Proteomes" id="UP000663760"/>
    </source>
</evidence>
<evidence type="ECO:0000313" key="3">
    <source>
        <dbReference type="EMBL" id="CAA7398655.1"/>
    </source>
</evidence>
<dbReference type="Proteomes" id="UP000663760">
    <property type="component" value="Chromosome 6"/>
</dbReference>
<dbReference type="Pfam" id="PF01370">
    <property type="entry name" value="Epimerase"/>
    <property type="match status" value="1"/>
</dbReference>
<dbReference type="OrthoDB" id="2735536at2759"/>
<dbReference type="InterPro" id="IPR001509">
    <property type="entry name" value="Epimerase_deHydtase"/>
</dbReference>
<dbReference type="GO" id="GO:0016616">
    <property type="term" value="F:oxidoreductase activity, acting on the CH-OH group of donors, NAD or NADP as acceptor"/>
    <property type="evidence" value="ECO:0007669"/>
    <property type="project" value="TreeGrafter"/>
</dbReference>
<organism evidence="3 4">
    <name type="scientific">Spirodela intermedia</name>
    <name type="common">Intermediate duckweed</name>
    <dbReference type="NCBI Taxonomy" id="51605"/>
    <lineage>
        <taxon>Eukaryota</taxon>
        <taxon>Viridiplantae</taxon>
        <taxon>Streptophyta</taxon>
        <taxon>Embryophyta</taxon>
        <taxon>Tracheophyta</taxon>
        <taxon>Spermatophyta</taxon>
        <taxon>Magnoliopsida</taxon>
        <taxon>Liliopsida</taxon>
        <taxon>Araceae</taxon>
        <taxon>Lemnoideae</taxon>
        <taxon>Spirodela</taxon>
    </lineage>
</organism>
<name>A0A7I8KNX2_SPIIN</name>
<proteinExistence type="predicted"/>
<gene>
    <name evidence="3" type="ORF">SI8410_06009320</name>
</gene>
<sequence>MTFCPGTERYKTEVCVLDASSYVGFWILKKLLSKGYKVHAGLRRKEETTTVIREMWKSDAGKKTLSLFTVDVLDYQTILTSMNGCSALFCSLDSPATYDEDAVETEMRGVFNVVEACARTPSVEKLIFSSSLAAGIWSEDLQTLRQVDERCWSDVEYCRKLKLWYPVAKTLSERTAWGLASDRMLNMVSVNAALVIGPDVAVQNPVSTLSYLKGAEKMQESGVLASVDVDFLADVHVSALEDPSANGRYFCFNNVVRSEEESVKLAKRLTPLIQIPPRYVQMILGKHMIESCQRKPKIYDIQHPEDWEKKKTIIYTGWVGVHEQLNRMIFRGKHAPRRVFAVDP</sequence>
<dbReference type="InterPro" id="IPR050425">
    <property type="entry name" value="NAD(P)_dehydrat-like"/>
</dbReference>
<dbReference type="Gene3D" id="3.40.50.720">
    <property type="entry name" value="NAD(P)-binding Rossmann-like Domain"/>
    <property type="match status" value="1"/>
</dbReference>
<feature type="domain" description="NAD-dependent epimerase/dehydratase" evidence="2">
    <location>
        <begin position="19"/>
        <end position="201"/>
    </location>
</feature>
<dbReference type="InterPro" id="IPR036291">
    <property type="entry name" value="NAD(P)-bd_dom_sf"/>
</dbReference>
<evidence type="ECO:0000259" key="2">
    <source>
        <dbReference type="Pfam" id="PF01370"/>
    </source>
</evidence>
<dbReference type="AlphaFoldDB" id="A0A7I8KNX2"/>
<dbReference type="PANTHER" id="PTHR10366:SF390">
    <property type="entry name" value="CINNAMOYL-COA REDUCTASE-LIKE PROTEIN"/>
    <property type="match status" value="1"/>
</dbReference>
<dbReference type="EMBL" id="LR746269">
    <property type="protein sequence ID" value="CAA7398655.1"/>
    <property type="molecule type" value="Genomic_DNA"/>
</dbReference>
<dbReference type="PANTHER" id="PTHR10366">
    <property type="entry name" value="NAD DEPENDENT EPIMERASE/DEHYDRATASE"/>
    <property type="match status" value="1"/>
</dbReference>
<dbReference type="SUPFAM" id="SSF51735">
    <property type="entry name" value="NAD(P)-binding Rossmann-fold domains"/>
    <property type="match status" value="1"/>
</dbReference>
<keyword evidence="1" id="KW-0560">Oxidoreductase</keyword>